<sequence length="75" mass="8475">MNTEEHAQFTEVQNYEPLIEELSNWQALFETALDEAARLLTAEQFPAEALQASLAEMCALLRDVLQTRMMTGDDA</sequence>
<accession>A0A455SGH1</accession>
<protein>
    <submittedName>
        <fullName evidence="1">Uncharacterized protein</fullName>
    </submittedName>
</protein>
<name>A0A455SGH1_9CHLR</name>
<reference evidence="1" key="1">
    <citation type="submission" date="2018-12" db="EMBL/GenBank/DDBJ databases">
        <title>Novel natural products biosynthetic potential of the class Ktedonobacteria.</title>
        <authorList>
            <person name="Zheng Y."/>
            <person name="Saitou A."/>
            <person name="Wang C.M."/>
            <person name="Toyoda A."/>
            <person name="Minakuchi Y."/>
            <person name="Sekiguchi Y."/>
            <person name="Ueda K."/>
            <person name="Takano H."/>
            <person name="Sakai Y."/>
            <person name="Yokota A."/>
            <person name="Yabe S."/>
        </authorList>
    </citation>
    <scope>NUCLEOTIDE SEQUENCE</scope>
    <source>
        <strain evidence="1">COM3</strain>
    </source>
</reference>
<organism evidence="1">
    <name type="scientific">Thermosporothrix sp. COM3</name>
    <dbReference type="NCBI Taxonomy" id="2490863"/>
    <lineage>
        <taxon>Bacteria</taxon>
        <taxon>Bacillati</taxon>
        <taxon>Chloroflexota</taxon>
        <taxon>Ktedonobacteria</taxon>
        <taxon>Ktedonobacterales</taxon>
        <taxon>Thermosporotrichaceae</taxon>
        <taxon>Thermosporothrix</taxon>
    </lineage>
</organism>
<proteinExistence type="predicted"/>
<evidence type="ECO:0000313" key="1">
    <source>
        <dbReference type="EMBL" id="BBH87547.1"/>
    </source>
</evidence>
<dbReference type="AlphaFoldDB" id="A0A455SGH1"/>
<dbReference type="EMBL" id="AP019376">
    <property type="protein sequence ID" value="BBH87547.1"/>
    <property type="molecule type" value="Genomic_DNA"/>
</dbReference>
<gene>
    <name evidence="1" type="ORF">KTC_22980</name>
</gene>